<feature type="region of interest" description="Disordered" evidence="1">
    <location>
        <begin position="93"/>
        <end position="112"/>
    </location>
</feature>
<dbReference type="Gramene" id="Bo9g161570.1">
    <property type="protein sequence ID" value="Bo9g161570.1"/>
    <property type="gene ID" value="Bo9g161570"/>
</dbReference>
<dbReference type="AlphaFoldDB" id="A0A0D3EEV6"/>
<dbReference type="Proteomes" id="UP000032141">
    <property type="component" value="Chromosome C9"/>
</dbReference>
<reference evidence="2 3" key="1">
    <citation type="journal article" date="2014" name="Genome Biol.">
        <title>Transcriptome and methylome profiling reveals relics of genome dominance in the mesopolyploid Brassica oleracea.</title>
        <authorList>
            <person name="Parkin I.A."/>
            <person name="Koh C."/>
            <person name="Tang H."/>
            <person name="Robinson S.J."/>
            <person name="Kagale S."/>
            <person name="Clarke W.E."/>
            <person name="Town C.D."/>
            <person name="Nixon J."/>
            <person name="Krishnakumar V."/>
            <person name="Bidwell S.L."/>
            <person name="Denoeud F."/>
            <person name="Belcram H."/>
            <person name="Links M.G."/>
            <person name="Just J."/>
            <person name="Clarke C."/>
            <person name="Bender T."/>
            <person name="Huebert T."/>
            <person name="Mason A.S."/>
            <person name="Pires J.C."/>
            <person name="Barker G."/>
            <person name="Moore J."/>
            <person name="Walley P.G."/>
            <person name="Manoli S."/>
            <person name="Batley J."/>
            <person name="Edwards D."/>
            <person name="Nelson M.N."/>
            <person name="Wang X."/>
            <person name="Paterson A.H."/>
            <person name="King G."/>
            <person name="Bancroft I."/>
            <person name="Chalhoub B."/>
            <person name="Sharpe A.G."/>
        </authorList>
    </citation>
    <scope>NUCLEOTIDE SEQUENCE</scope>
    <source>
        <strain evidence="2 3">cv. TO1000</strain>
    </source>
</reference>
<sequence length="162" mass="17481">MATPGSISGATVSSFYTKTASTSNPSPKLHSSSSSFPLKTGFQGVSLEDSKKSASEIFAVSDRKIGVLNGARRFEVKARTAASKTIKVEVDKPLGPTLGQKQGGGVVITKKKDSKREMKKLSPVNYGASSEYDNFSSYIKSPTHMLWLNYPYVTAELCIRYG</sequence>
<proteinExistence type="predicted"/>
<dbReference type="EnsemblPlants" id="Bo9g161570.1">
    <property type="protein sequence ID" value="Bo9g161570.1"/>
    <property type="gene ID" value="Bo9g161570"/>
</dbReference>
<dbReference type="OMA" id="YIKSPTH"/>
<keyword evidence="3" id="KW-1185">Reference proteome</keyword>
<feature type="region of interest" description="Disordered" evidence="1">
    <location>
        <begin position="17"/>
        <end position="36"/>
    </location>
</feature>
<organism evidence="2 3">
    <name type="scientific">Brassica oleracea var. oleracea</name>
    <dbReference type="NCBI Taxonomy" id="109376"/>
    <lineage>
        <taxon>Eukaryota</taxon>
        <taxon>Viridiplantae</taxon>
        <taxon>Streptophyta</taxon>
        <taxon>Embryophyta</taxon>
        <taxon>Tracheophyta</taxon>
        <taxon>Spermatophyta</taxon>
        <taxon>Magnoliopsida</taxon>
        <taxon>eudicotyledons</taxon>
        <taxon>Gunneridae</taxon>
        <taxon>Pentapetalae</taxon>
        <taxon>rosids</taxon>
        <taxon>malvids</taxon>
        <taxon>Brassicales</taxon>
        <taxon>Brassicaceae</taxon>
        <taxon>Brassiceae</taxon>
        <taxon>Brassica</taxon>
    </lineage>
</organism>
<reference evidence="2" key="2">
    <citation type="submission" date="2015-03" db="UniProtKB">
        <authorList>
            <consortium name="EnsemblPlants"/>
        </authorList>
    </citation>
    <scope>IDENTIFICATION</scope>
</reference>
<name>A0A0D3EEV6_BRAOL</name>
<protein>
    <submittedName>
        <fullName evidence="2">Uncharacterized protein</fullName>
    </submittedName>
</protein>
<feature type="compositionally biased region" description="Low complexity" evidence="1">
    <location>
        <begin position="21"/>
        <end position="36"/>
    </location>
</feature>
<dbReference type="HOGENOM" id="CLU_1637781_0_0_1"/>
<accession>A0A0D3EEV6</accession>
<evidence type="ECO:0000313" key="3">
    <source>
        <dbReference type="Proteomes" id="UP000032141"/>
    </source>
</evidence>
<evidence type="ECO:0000256" key="1">
    <source>
        <dbReference type="SAM" id="MobiDB-lite"/>
    </source>
</evidence>
<dbReference type="STRING" id="109376.A0A0D3EEV6"/>
<evidence type="ECO:0000313" key="2">
    <source>
        <dbReference type="EnsemblPlants" id="Bo9g161570.1"/>
    </source>
</evidence>